<protein>
    <submittedName>
        <fullName evidence="4">Multidrug ABC transporter ATP-binding protein</fullName>
    </submittedName>
</protein>
<dbReference type="Gene3D" id="3.40.50.300">
    <property type="entry name" value="P-loop containing nucleotide triphosphate hydrolases"/>
    <property type="match status" value="2"/>
</dbReference>
<dbReference type="CDD" id="cd03221">
    <property type="entry name" value="ABCF_EF-3"/>
    <property type="match status" value="1"/>
</dbReference>
<sequence length="516" mass="59383">MLDIRNVTITNKEDSRIIIKDFNFNLNQGDKVVIIGEEGNGKSTLLKFMYDKELLDGYCEYTGQVAGKVKLAYLEQEMDVTWNGRTIAEFLAETDIYSCTNPSIWNMNINPELFTSNQLMETLSGGEKVKLRLLKLTAEEPDIMLLDEPTNDLDVETLEWLEDFMNQSKHPIIYVSHDETLIENTANVIIHLEQLKRKTEPHHTIMYMGYQEYVEKRLKGLLKQEMVARKQREEYKNQMNRWQQIYNKVESQQDSITRQNPAGGRLLKKKIKNLKSQEKRLEKQQEEFLDIPDAEEAILFRFPKEIEVPKGKKVLEYRLDELTVSVTGDSRLLAKDLLLRVTGPEHIAIIGENGIGKTTFLRRIAKELLERKDIKAGYMPQNYREVLDYNAYPVEYLAASGQKEDMTKAFTYMGGMKFTRDEMEHTIGELSGGQKAKLILLRMILEGCNVLILDEPTRNLSPLSGPVIRKVLSEYGGTIISVTHDRKYMKEIATTIYKLTGKGLLNMGSGEDFLPE</sequence>
<dbReference type="InterPro" id="IPR003439">
    <property type="entry name" value="ABC_transporter-like_ATP-bd"/>
</dbReference>
<evidence type="ECO:0000313" key="4">
    <source>
        <dbReference type="EMBL" id="BCJ93316.1"/>
    </source>
</evidence>
<dbReference type="GO" id="GO:0005524">
    <property type="term" value="F:ATP binding"/>
    <property type="evidence" value="ECO:0007669"/>
    <property type="project" value="UniProtKB-KW"/>
</dbReference>
<dbReference type="SUPFAM" id="SSF52540">
    <property type="entry name" value="P-loop containing nucleoside triphosphate hydrolases"/>
    <property type="match status" value="2"/>
</dbReference>
<proteinExistence type="predicted"/>
<dbReference type="AlphaFoldDB" id="A0A6S6QUG2"/>
<dbReference type="GO" id="GO:0016887">
    <property type="term" value="F:ATP hydrolysis activity"/>
    <property type="evidence" value="ECO:0007669"/>
    <property type="project" value="InterPro"/>
</dbReference>
<reference evidence="4 5" key="1">
    <citation type="journal article" date="2016" name="Int. J. Syst. Evol. Microbiol.">
        <title>Descriptions of Anaerotaenia torta gen. nov., sp. nov. and Anaerocolumna cellulosilytica gen. nov., sp. nov. isolated from a methanogenic reactor of cattle waste.</title>
        <authorList>
            <person name="Uek A."/>
            <person name="Ohtaki Y."/>
            <person name="Kaku N."/>
            <person name="Ueki K."/>
        </authorList>
    </citation>
    <scope>NUCLEOTIDE SEQUENCE [LARGE SCALE GENOMIC DNA]</scope>
    <source>
        <strain evidence="4 5">SN021</strain>
    </source>
</reference>
<dbReference type="PROSITE" id="PS50893">
    <property type="entry name" value="ABC_TRANSPORTER_2"/>
    <property type="match status" value="2"/>
</dbReference>
<dbReference type="InterPro" id="IPR017871">
    <property type="entry name" value="ABC_transporter-like_CS"/>
</dbReference>
<evidence type="ECO:0000256" key="3">
    <source>
        <dbReference type="ARBA" id="ARBA00022840"/>
    </source>
</evidence>
<dbReference type="EMBL" id="AP023367">
    <property type="protein sequence ID" value="BCJ93316.1"/>
    <property type="molecule type" value="Genomic_DNA"/>
</dbReference>
<evidence type="ECO:0000313" key="5">
    <source>
        <dbReference type="Proteomes" id="UP000515561"/>
    </source>
</evidence>
<evidence type="ECO:0000256" key="1">
    <source>
        <dbReference type="ARBA" id="ARBA00022737"/>
    </source>
</evidence>
<gene>
    <name evidence="4" type="ORF">acsn021_08850</name>
</gene>
<keyword evidence="3 4" id="KW-0067">ATP-binding</keyword>
<dbReference type="SMART" id="SM00382">
    <property type="entry name" value="AAA"/>
    <property type="match status" value="2"/>
</dbReference>
<keyword evidence="1" id="KW-0677">Repeat</keyword>
<dbReference type="PANTHER" id="PTHR19211">
    <property type="entry name" value="ATP-BINDING TRANSPORT PROTEIN-RELATED"/>
    <property type="match status" value="1"/>
</dbReference>
<dbReference type="Proteomes" id="UP000515561">
    <property type="component" value="Chromosome"/>
</dbReference>
<accession>A0A6S6QUG2</accession>
<dbReference type="KEGG" id="acel:acsn021_08850"/>
<organism evidence="4 5">
    <name type="scientific">Anaerocolumna cellulosilytica</name>
    <dbReference type="NCBI Taxonomy" id="433286"/>
    <lineage>
        <taxon>Bacteria</taxon>
        <taxon>Bacillati</taxon>
        <taxon>Bacillota</taxon>
        <taxon>Clostridia</taxon>
        <taxon>Lachnospirales</taxon>
        <taxon>Lachnospiraceae</taxon>
        <taxon>Anaerocolumna</taxon>
    </lineage>
</organism>
<dbReference type="RefSeq" id="WP_184090302.1">
    <property type="nucleotide sequence ID" value="NZ_AP023367.1"/>
</dbReference>
<dbReference type="PANTHER" id="PTHR19211:SF14">
    <property type="entry name" value="ATP-BINDING CASSETTE SUB-FAMILY F MEMBER 1"/>
    <property type="match status" value="1"/>
</dbReference>
<dbReference type="InterPro" id="IPR050611">
    <property type="entry name" value="ABCF"/>
</dbReference>
<name>A0A6S6QUG2_9FIRM</name>
<dbReference type="PROSITE" id="PS00211">
    <property type="entry name" value="ABC_TRANSPORTER_1"/>
    <property type="match status" value="2"/>
</dbReference>
<dbReference type="InterPro" id="IPR003593">
    <property type="entry name" value="AAA+_ATPase"/>
</dbReference>
<evidence type="ECO:0000256" key="2">
    <source>
        <dbReference type="ARBA" id="ARBA00022741"/>
    </source>
</evidence>
<keyword evidence="5" id="KW-1185">Reference proteome</keyword>
<dbReference type="InterPro" id="IPR027417">
    <property type="entry name" value="P-loop_NTPase"/>
</dbReference>
<keyword evidence="2" id="KW-0547">Nucleotide-binding</keyword>
<dbReference type="Pfam" id="PF00005">
    <property type="entry name" value="ABC_tran"/>
    <property type="match status" value="2"/>
</dbReference>